<dbReference type="RefSeq" id="WP_229864414.1">
    <property type="nucleotide sequence ID" value="NZ_BNCJ01000024.1"/>
</dbReference>
<evidence type="ECO:0000313" key="2">
    <source>
        <dbReference type="Proteomes" id="UP000626220"/>
    </source>
</evidence>
<organism evidence="1 2">
    <name type="scientific">Seohaeicola zhoushanensis</name>
    <dbReference type="NCBI Taxonomy" id="1569283"/>
    <lineage>
        <taxon>Bacteria</taxon>
        <taxon>Pseudomonadati</taxon>
        <taxon>Pseudomonadota</taxon>
        <taxon>Alphaproteobacteria</taxon>
        <taxon>Rhodobacterales</taxon>
        <taxon>Roseobacteraceae</taxon>
        <taxon>Seohaeicola</taxon>
    </lineage>
</organism>
<dbReference type="AlphaFoldDB" id="A0A8J3H2V5"/>
<dbReference type="InterPro" id="IPR002110">
    <property type="entry name" value="Ankyrin_rpt"/>
</dbReference>
<proteinExistence type="predicted"/>
<keyword evidence="2" id="KW-1185">Reference proteome</keyword>
<dbReference type="InterPro" id="IPR036770">
    <property type="entry name" value="Ankyrin_rpt-contain_sf"/>
</dbReference>
<reference evidence="1" key="2">
    <citation type="submission" date="2020-09" db="EMBL/GenBank/DDBJ databases">
        <authorList>
            <person name="Sun Q."/>
            <person name="Kim S."/>
        </authorList>
    </citation>
    <scope>NUCLEOTIDE SEQUENCE</scope>
    <source>
        <strain evidence="1">KCTC 42650</strain>
    </source>
</reference>
<dbReference type="EMBL" id="BNCJ01000024">
    <property type="protein sequence ID" value="GHF70053.1"/>
    <property type="molecule type" value="Genomic_DNA"/>
</dbReference>
<dbReference type="Gene3D" id="1.25.40.20">
    <property type="entry name" value="Ankyrin repeat-containing domain"/>
    <property type="match status" value="1"/>
</dbReference>
<dbReference type="Pfam" id="PF12796">
    <property type="entry name" value="Ank_2"/>
    <property type="match status" value="1"/>
</dbReference>
<dbReference type="Proteomes" id="UP000626220">
    <property type="component" value="Unassembled WGS sequence"/>
</dbReference>
<comment type="caution">
    <text evidence="1">The sequence shown here is derived from an EMBL/GenBank/DDBJ whole genome shotgun (WGS) entry which is preliminary data.</text>
</comment>
<gene>
    <name evidence="1" type="ORF">GCM10017056_46380</name>
</gene>
<accession>A0A8J3H2V5</accession>
<protein>
    <recommendedName>
        <fullName evidence="3">Ankyrin repeat domain-containing protein</fullName>
    </recommendedName>
</protein>
<evidence type="ECO:0000313" key="1">
    <source>
        <dbReference type="EMBL" id="GHF70053.1"/>
    </source>
</evidence>
<name>A0A8J3H2V5_9RHOB</name>
<sequence length="122" mass="13553">MLWIEVDAQGRPKLADRQRYDDDDLLACTYRGDTDKVLAALAAGAEVDMVDAPTGLTALHIAVGTNNLKLTRALVEHYRAGFFPDRAGRWPSLIAIECDVDEELADYITEAEARFLEQERSA</sequence>
<evidence type="ECO:0008006" key="3">
    <source>
        <dbReference type="Google" id="ProtNLM"/>
    </source>
</evidence>
<dbReference type="SUPFAM" id="SSF48403">
    <property type="entry name" value="Ankyrin repeat"/>
    <property type="match status" value="1"/>
</dbReference>
<reference evidence="1" key="1">
    <citation type="journal article" date="2014" name="Int. J. Syst. Evol. Microbiol.">
        <title>Complete genome sequence of Corynebacterium casei LMG S-19264T (=DSM 44701T), isolated from a smear-ripened cheese.</title>
        <authorList>
            <consortium name="US DOE Joint Genome Institute (JGI-PGF)"/>
            <person name="Walter F."/>
            <person name="Albersmeier A."/>
            <person name="Kalinowski J."/>
            <person name="Ruckert C."/>
        </authorList>
    </citation>
    <scope>NUCLEOTIDE SEQUENCE</scope>
    <source>
        <strain evidence="1">KCTC 42650</strain>
    </source>
</reference>